<keyword evidence="2" id="KW-1003">Cell membrane</keyword>
<keyword evidence="4 6" id="KW-1133">Transmembrane helix</keyword>
<dbReference type="SUPFAM" id="SSF103473">
    <property type="entry name" value="MFS general substrate transporter"/>
    <property type="match status" value="1"/>
</dbReference>
<dbReference type="InterPro" id="IPR020846">
    <property type="entry name" value="MFS_dom"/>
</dbReference>
<evidence type="ECO:0000256" key="3">
    <source>
        <dbReference type="ARBA" id="ARBA00022692"/>
    </source>
</evidence>
<dbReference type="Pfam" id="PF07690">
    <property type="entry name" value="MFS_1"/>
    <property type="match status" value="1"/>
</dbReference>
<feature type="transmembrane region" description="Helical" evidence="6">
    <location>
        <begin position="51"/>
        <end position="76"/>
    </location>
</feature>
<proteinExistence type="predicted"/>
<evidence type="ECO:0000256" key="4">
    <source>
        <dbReference type="ARBA" id="ARBA00022989"/>
    </source>
</evidence>
<keyword evidence="5 6" id="KW-0472">Membrane</keyword>
<dbReference type="AlphaFoldDB" id="X1KG27"/>
<gene>
    <name evidence="8" type="ORF">S06H3_19385</name>
</gene>
<dbReference type="GO" id="GO:0022857">
    <property type="term" value="F:transmembrane transporter activity"/>
    <property type="evidence" value="ECO:0007669"/>
    <property type="project" value="InterPro"/>
</dbReference>
<feature type="non-terminal residue" evidence="8">
    <location>
        <position position="191"/>
    </location>
</feature>
<comment type="subcellular location">
    <subcellularLocation>
        <location evidence="1">Cell membrane</location>
        <topology evidence="1">Multi-pass membrane protein</topology>
    </subcellularLocation>
</comment>
<feature type="transmembrane region" description="Helical" evidence="6">
    <location>
        <begin position="171"/>
        <end position="190"/>
    </location>
</feature>
<name>X1KG27_9ZZZZ</name>
<dbReference type="Gene3D" id="1.20.1250.20">
    <property type="entry name" value="MFS general substrate transporter like domains"/>
    <property type="match status" value="1"/>
</dbReference>
<dbReference type="PROSITE" id="PS50850">
    <property type="entry name" value="MFS"/>
    <property type="match status" value="1"/>
</dbReference>
<evidence type="ECO:0000313" key="8">
    <source>
        <dbReference type="EMBL" id="GAI05628.1"/>
    </source>
</evidence>
<organism evidence="8">
    <name type="scientific">marine sediment metagenome</name>
    <dbReference type="NCBI Taxonomy" id="412755"/>
    <lineage>
        <taxon>unclassified sequences</taxon>
        <taxon>metagenomes</taxon>
        <taxon>ecological metagenomes</taxon>
    </lineage>
</organism>
<dbReference type="EMBL" id="BARV01009922">
    <property type="protein sequence ID" value="GAI05628.1"/>
    <property type="molecule type" value="Genomic_DNA"/>
</dbReference>
<dbReference type="PANTHER" id="PTHR23513:SF6">
    <property type="entry name" value="MAJOR FACILITATOR SUPERFAMILY ASSOCIATED DOMAIN-CONTAINING PROTEIN"/>
    <property type="match status" value="1"/>
</dbReference>
<evidence type="ECO:0000256" key="1">
    <source>
        <dbReference type="ARBA" id="ARBA00004651"/>
    </source>
</evidence>
<keyword evidence="3 6" id="KW-0812">Transmembrane</keyword>
<feature type="transmembrane region" description="Helical" evidence="6">
    <location>
        <begin position="21"/>
        <end position="45"/>
    </location>
</feature>
<dbReference type="CDD" id="cd06173">
    <property type="entry name" value="MFS_MefA_like"/>
    <property type="match status" value="1"/>
</dbReference>
<dbReference type="GO" id="GO:0005886">
    <property type="term" value="C:plasma membrane"/>
    <property type="evidence" value="ECO:0007669"/>
    <property type="project" value="UniProtKB-SubCell"/>
</dbReference>
<reference evidence="8" key="1">
    <citation type="journal article" date="2014" name="Front. Microbiol.">
        <title>High frequency of phylogenetically diverse reductive dehalogenase-homologous genes in deep subseafloor sedimentary metagenomes.</title>
        <authorList>
            <person name="Kawai M."/>
            <person name="Futagami T."/>
            <person name="Toyoda A."/>
            <person name="Takaki Y."/>
            <person name="Nishi S."/>
            <person name="Hori S."/>
            <person name="Arai W."/>
            <person name="Tsubouchi T."/>
            <person name="Morono Y."/>
            <person name="Uchiyama I."/>
            <person name="Ito T."/>
            <person name="Fujiyama A."/>
            <person name="Inagaki F."/>
            <person name="Takami H."/>
        </authorList>
    </citation>
    <scope>NUCLEOTIDE SEQUENCE</scope>
    <source>
        <strain evidence="8">Expedition CK06-06</strain>
    </source>
</reference>
<feature type="domain" description="Major facilitator superfamily (MFS) profile" evidence="7">
    <location>
        <begin position="18"/>
        <end position="191"/>
    </location>
</feature>
<evidence type="ECO:0000256" key="6">
    <source>
        <dbReference type="SAM" id="Phobius"/>
    </source>
</evidence>
<sequence length="191" mass="21496">MEDVIENGKLANKNSFRSYMFFWSGQLFSLFGSMVVYFVIIWWITEKTQSPVYLAIGSFLFIICQVIFMPIAGVLADRLNRKVIIVVADSLQAVTTLLLLVLFQMNLANVWTVLIFIGVRSVFQAFHLPAVNSIIPAMVPKENLSRINGINFLFTGVVQIIAPLTGATLMILFPINTILWVDVITFFIALI</sequence>
<evidence type="ECO:0000256" key="5">
    <source>
        <dbReference type="ARBA" id="ARBA00023136"/>
    </source>
</evidence>
<evidence type="ECO:0000256" key="2">
    <source>
        <dbReference type="ARBA" id="ARBA00022475"/>
    </source>
</evidence>
<comment type="caution">
    <text evidence="8">The sequence shown here is derived from an EMBL/GenBank/DDBJ whole genome shotgun (WGS) entry which is preliminary data.</text>
</comment>
<protein>
    <recommendedName>
        <fullName evidence="7">Major facilitator superfamily (MFS) profile domain-containing protein</fullName>
    </recommendedName>
</protein>
<dbReference type="PANTHER" id="PTHR23513">
    <property type="entry name" value="INTEGRAL MEMBRANE EFFLUX PROTEIN-RELATED"/>
    <property type="match status" value="1"/>
</dbReference>
<evidence type="ECO:0000259" key="7">
    <source>
        <dbReference type="PROSITE" id="PS50850"/>
    </source>
</evidence>
<accession>X1KG27</accession>
<dbReference type="InterPro" id="IPR036259">
    <property type="entry name" value="MFS_trans_sf"/>
</dbReference>
<dbReference type="InterPro" id="IPR011701">
    <property type="entry name" value="MFS"/>
</dbReference>